<feature type="compositionally biased region" description="Acidic residues" evidence="17">
    <location>
        <begin position="169"/>
        <end position="189"/>
    </location>
</feature>
<comment type="similarity">
    <text evidence="3">Belongs to the SMC family. SMC6 subfamily.</text>
</comment>
<name>A0A834FNT4_ORYME</name>
<dbReference type="InterPro" id="IPR003593">
    <property type="entry name" value="AAA+_ATPase"/>
</dbReference>
<dbReference type="SMART" id="SM00382">
    <property type="entry name" value="AAA"/>
    <property type="match status" value="5"/>
</dbReference>
<feature type="domain" description="AAA+ ATPase" evidence="18">
    <location>
        <begin position="1686"/>
        <end position="2156"/>
    </location>
</feature>
<protein>
    <recommendedName>
        <fullName evidence="15">Structural maintenance of chromosomes protein 6</fullName>
    </recommendedName>
</protein>
<evidence type="ECO:0000256" key="5">
    <source>
        <dbReference type="ARBA" id="ARBA00022679"/>
    </source>
</evidence>
<accession>A0A834FNT4</accession>
<dbReference type="GO" id="GO:0019205">
    <property type="term" value="F:nucleobase-containing compound kinase activity"/>
    <property type="evidence" value="ECO:0007669"/>
    <property type="project" value="InterPro"/>
</dbReference>
<keyword evidence="8" id="KW-0418">Kinase</keyword>
<evidence type="ECO:0000256" key="14">
    <source>
        <dbReference type="ARBA" id="ARBA00023242"/>
    </source>
</evidence>
<dbReference type="Gene3D" id="3.40.50.300">
    <property type="entry name" value="P-loop containing nucleotide triphosphate hydrolases"/>
    <property type="match status" value="5"/>
</dbReference>
<evidence type="ECO:0000256" key="9">
    <source>
        <dbReference type="ARBA" id="ARBA00022840"/>
    </source>
</evidence>
<keyword evidence="9" id="KW-0067">ATP-binding</keyword>
<evidence type="ECO:0000256" key="16">
    <source>
        <dbReference type="SAM" id="Coils"/>
    </source>
</evidence>
<feature type="domain" description="AAA+ ATPase" evidence="18">
    <location>
        <begin position="725"/>
        <end position="1031"/>
    </location>
</feature>
<evidence type="ECO:0000256" key="17">
    <source>
        <dbReference type="SAM" id="MobiDB-lite"/>
    </source>
</evidence>
<keyword evidence="4" id="KW-0158">Chromosome</keyword>
<evidence type="ECO:0000256" key="15">
    <source>
        <dbReference type="ARBA" id="ARBA00069480"/>
    </source>
</evidence>
<keyword evidence="7" id="KW-0227">DNA damage</keyword>
<dbReference type="GO" id="GO:0016887">
    <property type="term" value="F:ATP hydrolysis activity"/>
    <property type="evidence" value="ECO:0007669"/>
    <property type="project" value="InterPro"/>
</dbReference>
<feature type="domain" description="AAA+ ATPase" evidence="18">
    <location>
        <begin position="357"/>
        <end position="532"/>
    </location>
</feature>
<evidence type="ECO:0000256" key="4">
    <source>
        <dbReference type="ARBA" id="ARBA00022454"/>
    </source>
</evidence>
<dbReference type="Proteomes" id="UP000646548">
    <property type="component" value="Unassembled WGS sequence"/>
</dbReference>
<keyword evidence="6" id="KW-0547">Nucleotide-binding</keyword>
<feature type="region of interest" description="Disordered" evidence="17">
    <location>
        <begin position="636"/>
        <end position="656"/>
    </location>
</feature>
<organism evidence="19 20">
    <name type="scientific">Oryzias melastigma</name>
    <name type="common">Marine medaka</name>
    <dbReference type="NCBI Taxonomy" id="30732"/>
    <lineage>
        <taxon>Eukaryota</taxon>
        <taxon>Metazoa</taxon>
        <taxon>Chordata</taxon>
        <taxon>Craniata</taxon>
        <taxon>Vertebrata</taxon>
        <taxon>Euteleostomi</taxon>
        <taxon>Actinopterygii</taxon>
        <taxon>Neopterygii</taxon>
        <taxon>Teleostei</taxon>
        <taxon>Neoteleostei</taxon>
        <taxon>Acanthomorphata</taxon>
        <taxon>Ovalentaria</taxon>
        <taxon>Atherinomorphae</taxon>
        <taxon>Beloniformes</taxon>
        <taxon>Adrianichthyidae</taxon>
        <taxon>Oryziinae</taxon>
        <taxon>Oryzias</taxon>
    </lineage>
</organism>
<evidence type="ECO:0000256" key="12">
    <source>
        <dbReference type="ARBA" id="ARBA00023172"/>
    </source>
</evidence>
<evidence type="ECO:0000256" key="13">
    <source>
        <dbReference type="ARBA" id="ARBA00023204"/>
    </source>
</evidence>
<dbReference type="GO" id="GO:0030915">
    <property type="term" value="C:Smc5-Smc6 complex"/>
    <property type="evidence" value="ECO:0007669"/>
    <property type="project" value="TreeGrafter"/>
</dbReference>
<proteinExistence type="inferred from homology"/>
<evidence type="ECO:0000256" key="6">
    <source>
        <dbReference type="ARBA" id="ARBA00022741"/>
    </source>
</evidence>
<dbReference type="SUPFAM" id="SSF52540">
    <property type="entry name" value="P-loop containing nucleoside triphosphate hydrolases"/>
    <property type="match status" value="5"/>
</dbReference>
<dbReference type="InterPro" id="IPR027417">
    <property type="entry name" value="P-loop_NTPase"/>
</dbReference>
<dbReference type="GO" id="GO:0003684">
    <property type="term" value="F:damaged DNA binding"/>
    <property type="evidence" value="ECO:0007669"/>
    <property type="project" value="TreeGrafter"/>
</dbReference>
<dbReference type="PANTHER" id="PTHR19306:SF7">
    <property type="entry name" value="SI:DKEY-119F1.1"/>
    <property type="match status" value="1"/>
</dbReference>
<dbReference type="InterPro" id="IPR000850">
    <property type="entry name" value="Adenylat/UMP-CMP_kin"/>
</dbReference>
<dbReference type="GO" id="GO:0000724">
    <property type="term" value="P:double-strand break repair via homologous recombination"/>
    <property type="evidence" value="ECO:0007669"/>
    <property type="project" value="TreeGrafter"/>
</dbReference>
<keyword evidence="10" id="KW-0779">Telomere</keyword>
<feature type="compositionally biased region" description="Acidic residues" evidence="17">
    <location>
        <begin position="636"/>
        <end position="655"/>
    </location>
</feature>
<evidence type="ECO:0000256" key="8">
    <source>
        <dbReference type="ARBA" id="ARBA00022777"/>
    </source>
</evidence>
<keyword evidence="14" id="KW-0539">Nucleus</keyword>
<dbReference type="EMBL" id="WKFB01000056">
    <property type="protein sequence ID" value="KAF6737563.1"/>
    <property type="molecule type" value="Genomic_DNA"/>
</dbReference>
<dbReference type="GO" id="GO:0035861">
    <property type="term" value="C:site of double-strand break"/>
    <property type="evidence" value="ECO:0007669"/>
    <property type="project" value="TreeGrafter"/>
</dbReference>
<sequence length="2236" mass="256882">MACLVDNLMEDEAEKERLQAKPTCFIIVGKPGVGKSTLAKKMAESWKCILIDDTDLLNTYINNKSQEGMELLSILSEGKSITDDVVLQLILARLNSPDVEHYGYVLSCLPFLSDDHQSVHKQLELVQNLKLPPDFIINIKCPDSDLVQRLSGLRTHPETGQSFSRDQWEREEEEYGREEEREMESDEEQELSKERLDALLWMPENLPANSLDRIHLYNHSVLTQDYMEGYNPAFLLELDGNNTPEEQLQCVMSRLGSMAVRPVAVPVLLNLLEEETDTEDILRSLSSSQTAVPGFLWRWSRWGQTCPVALKEGKALTGSPEFSVGFQDKLYLLSSQEAHQKFLTNPREYLHPPMPRAPCRVSITGAPLTGKSTLCRLVAQHYGAVVLDVEELLQPVLAEAEEERLLKIKVVTTRFAIEKIQEMTENHPAVQEILLKTMNEAGKSVVHPIDLYAEVLEKHIKKVEEEKVWTGWVLDNFPRRLSDVEVLQKSEILPDIIVCLRHADTMVSEKKGNKDIRDRLLRNRKLLQQKKLEKLSSLPEVVEEADAGAPQEERESSDQEEISDYVLQLQQFDKEWEQMQIVLPTTCFEPEIDGKSPENLTQQIISEMEKSFQYQSHKLSDFDLEEEENYFKALVDQEEEEEENNSDISAAEEEDMHPKAKRLLGDTKHFCPVALKNHNVLHPCTDDIAARYRDRTFYFSSQEARDSFLQNPAHFVAHSEPLKPPALRIFMLGPKGSGKSSLSEELSQQLGLFHVQFIEMLQMMIVAKTKTRVSLVDEVVPWSDNFGDLEASIKKFSLGSEEQLEDRGSVQEQEESEEDMTAEEVAIKAYLSTGKPLSPQILDSVVEPFWKQEPYMSTGFILDGFPNSVEEVQFMLEQQLLPDVIVVLELDAAEVQKRLFPACLEKWRELSSRRKQQLRLLSELRRKRWEDDIAKKMAELKQAKDEDDADEEDEEDLEANLKEEFPFEEDDDLENIETEEAATQRLELEIENQFLTDEKNLSAVMESLSEHSIPQLAIDASRKLVTVLRQLQRRVQPLLTDRESLFQTCQPISSRLAKKLLLSSYKFPSGFGCSDPVQLYKDGDQIQPLLWPLDATYPLLFNQYVYLFATKENRDSFMSNPLKYLRQPKPSAKLPIKIAVIGPPKSGKTTVAESLAQNYRLERLSIGGCVNTVLNNQGHTELALKMKKYLTEGLVVPDELAIQCLTVALMSSTCSTKGYVLDDFPKTLKQAELMSSHRIIPTVVTELQMDFQEAQRRNLADKSCNKPHLLHESFEVLKMADYNYKKEAEHIRSHFLEHYQNFLVLDALKSKWWIWEKIVEEVQPQHEKHLHLPGEGIAPAEVARRLGEFDQYCPVCLARHCHLVDCSGTTSLALVAEYRKLFYRLCGEKHLEEFLSSPDQFVPPGCPHVLPQPHLLPKKLTDIEVKSRFPQQAELKGFCPVTYWEGKQRYEALVQGKTKYAAEYRERLYIFESQQKQDTFMRTPETYWKQKLPKKGMANPLIKAMTAAGCLKPKFPFLSARKSVLIYVGLYLKAFNPRSSEYSRQKYKRKLASFEEDCALIPYLSSKMNPPPVEFSVDLQFKLNNFWHLKFRFAGWSGRFSSSPNMSKRRSSTVIENPDKRIRSDVEAEEDNEEEENIADNDQEDVYQLDVHQLGVGDVVSDAGILESITLKNFMCHSLLGPFAFGSNVNFVVGNNGSGKSAILTALIVTLGGNAHATNRGSSLKDFVKEGESSADVSITLRNKGRDAFKLKLYGPLITVEMRITRDGLRTYKLRSHFGSVISTKKEELISILDNFNIQVNNPVSVLTQEMSKHFLHSKGEGDKYRFFMKATQLEQMRETFVYIKTTKQATQHKIELQNENLKRLREDYKREEERYKSLASIDEIQNKLEELRKEMAWALVSEMERNLEPKKEKLEADRRSTQKYDEKVNEWKSKVEEAERKYKQTEEDLERITQQVQELQPKCVELKTEAQKRNNALKSCEVTVHRCKANLRDLDKDKVQLSSRIKDLKFSFSQTSGAESQARAERVSQIQAELENLSHQNSTLVQQIEQYRNANIRTKEEQGKVRREHETIKRSIEASSRNLRILESSRSNRLRRFGEHMPNLLDAIKVAHQRGQFKHKPRGPLGRSCSGTFDSEMALAVEICLKNQLHAFTCDNYDDEKVLQELMRKFYPTGRRPAIITSPFFPKVHDTRRRAVIHPEFPPSFKLWKLKTPLWPTASSINEASRAFCSSKITL</sequence>
<dbReference type="Pfam" id="PF13476">
    <property type="entry name" value="AAA_23"/>
    <property type="match status" value="1"/>
</dbReference>
<evidence type="ECO:0000256" key="11">
    <source>
        <dbReference type="ARBA" id="ARBA00023054"/>
    </source>
</evidence>
<dbReference type="GO" id="GO:0005634">
    <property type="term" value="C:nucleus"/>
    <property type="evidence" value="ECO:0007669"/>
    <property type="project" value="UniProtKB-SubCell"/>
</dbReference>
<evidence type="ECO:0000256" key="2">
    <source>
        <dbReference type="ARBA" id="ARBA00004574"/>
    </source>
</evidence>
<feature type="region of interest" description="Disordered" evidence="17">
    <location>
        <begin position="157"/>
        <end position="189"/>
    </location>
</feature>
<keyword evidence="11 16" id="KW-0175">Coiled coil</keyword>
<evidence type="ECO:0000256" key="10">
    <source>
        <dbReference type="ARBA" id="ARBA00022895"/>
    </source>
</evidence>
<evidence type="ECO:0000256" key="3">
    <source>
        <dbReference type="ARBA" id="ARBA00006793"/>
    </source>
</evidence>
<dbReference type="PANTHER" id="PTHR19306">
    <property type="entry name" value="STRUCTURAL MAINTENANCE OF CHROMOSOMES 5,6 SMC5, SMC6"/>
    <property type="match status" value="1"/>
</dbReference>
<dbReference type="Pfam" id="PF00406">
    <property type="entry name" value="ADK"/>
    <property type="match status" value="2"/>
</dbReference>
<evidence type="ECO:0000313" key="19">
    <source>
        <dbReference type="EMBL" id="KAF6737563.1"/>
    </source>
</evidence>
<feature type="region of interest" description="Disordered" evidence="17">
    <location>
        <begin position="940"/>
        <end position="960"/>
    </location>
</feature>
<evidence type="ECO:0000256" key="7">
    <source>
        <dbReference type="ARBA" id="ARBA00022763"/>
    </source>
</evidence>
<dbReference type="InterPro" id="IPR038729">
    <property type="entry name" value="Rad50/SbcC_AAA"/>
</dbReference>
<dbReference type="GO" id="GO:0000781">
    <property type="term" value="C:chromosome, telomeric region"/>
    <property type="evidence" value="ECO:0007669"/>
    <property type="project" value="UniProtKB-SubCell"/>
</dbReference>
<evidence type="ECO:0000259" key="18">
    <source>
        <dbReference type="SMART" id="SM00382"/>
    </source>
</evidence>
<comment type="subcellular location">
    <subcellularLocation>
        <location evidence="2">Chromosome</location>
        <location evidence="2">Telomere</location>
    </subcellularLocation>
    <subcellularLocation>
        <location evidence="1">Nucleus</location>
    </subcellularLocation>
</comment>
<feature type="compositionally biased region" description="Acidic residues" evidence="17">
    <location>
        <begin position="945"/>
        <end position="958"/>
    </location>
</feature>
<gene>
    <name evidence="19" type="ORF">FQA47_011721</name>
</gene>
<feature type="coiled-coil region" evidence="16">
    <location>
        <begin position="1848"/>
        <end position="1963"/>
    </location>
</feature>
<feature type="domain" description="AAA+ ATPase" evidence="18">
    <location>
        <begin position="21"/>
        <end position="274"/>
    </location>
</feature>
<dbReference type="GO" id="GO:0003697">
    <property type="term" value="F:single-stranded DNA binding"/>
    <property type="evidence" value="ECO:0007669"/>
    <property type="project" value="TreeGrafter"/>
</dbReference>
<reference evidence="19" key="1">
    <citation type="journal article" name="BMC Genomics">
        <title>Long-read sequencing and de novo genome assembly of marine medaka (Oryzias melastigma).</title>
        <authorList>
            <person name="Liang P."/>
            <person name="Saqib H.S.A."/>
            <person name="Ni X."/>
            <person name="Shen Y."/>
        </authorList>
    </citation>
    <scope>NUCLEOTIDE SEQUENCE</scope>
    <source>
        <strain evidence="19">Bigg-433</strain>
    </source>
</reference>
<keyword evidence="5" id="KW-0808">Transferase</keyword>
<evidence type="ECO:0000256" key="1">
    <source>
        <dbReference type="ARBA" id="ARBA00004123"/>
    </source>
</evidence>
<dbReference type="FunFam" id="3.40.50.300:FF:000959">
    <property type="entry name" value="structural maintenance of chromosomes protein 6"/>
    <property type="match status" value="1"/>
</dbReference>
<feature type="domain" description="AAA+ ATPase" evidence="18">
    <location>
        <begin position="1134"/>
        <end position="1270"/>
    </location>
</feature>
<keyword evidence="13" id="KW-0234">DNA repair</keyword>
<dbReference type="CDD" id="cd01428">
    <property type="entry name" value="ADK"/>
    <property type="match status" value="1"/>
</dbReference>
<comment type="caution">
    <text evidence="19">The sequence shown here is derived from an EMBL/GenBank/DDBJ whole genome shotgun (WGS) entry which is preliminary data.</text>
</comment>
<evidence type="ECO:0000313" key="20">
    <source>
        <dbReference type="Proteomes" id="UP000646548"/>
    </source>
</evidence>
<keyword evidence="12" id="KW-0233">DNA recombination</keyword>
<dbReference type="GO" id="GO:0005524">
    <property type="term" value="F:ATP binding"/>
    <property type="evidence" value="ECO:0007669"/>
    <property type="project" value="UniProtKB-KW"/>
</dbReference>
<feature type="region of interest" description="Disordered" evidence="17">
    <location>
        <begin position="539"/>
        <end position="560"/>
    </location>
</feature>
<feature type="coiled-coil region" evidence="16">
    <location>
        <begin position="2028"/>
        <end position="2062"/>
    </location>
</feature>